<dbReference type="AlphaFoldDB" id="A0A0R0JL12"/>
<dbReference type="Proteomes" id="UP000008827">
    <property type="component" value="Chromosome 6"/>
</dbReference>
<dbReference type="EMBL" id="CM000839">
    <property type="protein sequence ID" value="KRH55200.1"/>
    <property type="molecule type" value="Genomic_DNA"/>
</dbReference>
<dbReference type="SUPFAM" id="SSF53098">
    <property type="entry name" value="Ribonuclease H-like"/>
    <property type="match status" value="1"/>
</dbReference>
<dbReference type="InParanoid" id="A0A0R0JL12"/>
<evidence type="ECO:0000313" key="2">
    <source>
        <dbReference type="EnsemblPlants" id="KRH55200"/>
    </source>
</evidence>
<dbReference type="InterPro" id="IPR012337">
    <property type="entry name" value="RNaseH-like_sf"/>
</dbReference>
<dbReference type="EnsemblPlants" id="KRH55200">
    <property type="protein sequence ID" value="KRH55200"/>
    <property type="gene ID" value="GLYMA_06G237100"/>
</dbReference>
<protein>
    <submittedName>
        <fullName evidence="1 2">Uncharacterized protein</fullName>
    </submittedName>
</protein>
<dbReference type="OrthoDB" id="1935463at2759"/>
<reference evidence="1" key="3">
    <citation type="submission" date="2018-07" db="EMBL/GenBank/DDBJ databases">
        <title>WGS assembly of Glycine max.</title>
        <authorList>
            <person name="Schmutz J."/>
            <person name="Cannon S."/>
            <person name="Schlueter J."/>
            <person name="Ma J."/>
            <person name="Mitros T."/>
            <person name="Nelson W."/>
            <person name="Hyten D."/>
            <person name="Song Q."/>
            <person name="Thelen J."/>
            <person name="Cheng J."/>
            <person name="Xu D."/>
            <person name="Hellsten U."/>
            <person name="May G."/>
            <person name="Yu Y."/>
            <person name="Sakurai T."/>
            <person name="Umezawa T."/>
            <person name="Bhattacharyya M."/>
            <person name="Sandhu D."/>
            <person name="Valliyodan B."/>
            <person name="Lindquist E."/>
            <person name="Peto M."/>
            <person name="Grant D."/>
            <person name="Shu S."/>
            <person name="Goodstein D."/>
            <person name="Barry K."/>
            <person name="Futrell-Griggs M."/>
            <person name="Abernathy B."/>
            <person name="Du J."/>
            <person name="Tian Z."/>
            <person name="Zhu L."/>
            <person name="Gill N."/>
            <person name="Joshi T."/>
            <person name="Libault M."/>
            <person name="Sethuraman A."/>
            <person name="Zhang X."/>
            <person name="Shinozaki K."/>
            <person name="Nguyen H."/>
            <person name="Wing R."/>
            <person name="Cregan P."/>
            <person name="Specht J."/>
            <person name="Grimwood J."/>
            <person name="Rokhsar D."/>
            <person name="Stacey G."/>
            <person name="Shoemaker R."/>
            <person name="Jackson S."/>
        </authorList>
    </citation>
    <scope>NUCLEOTIDE SEQUENCE</scope>
    <source>
        <tissue evidence="1">Callus</tissue>
    </source>
</reference>
<evidence type="ECO:0000313" key="1">
    <source>
        <dbReference type="EMBL" id="KRH55200.1"/>
    </source>
</evidence>
<proteinExistence type="predicted"/>
<dbReference type="PaxDb" id="3847-GLYMA06G35964.1"/>
<name>A0A0R0JL12_SOYBN</name>
<gene>
    <name evidence="1" type="ORF">GLYMA_06G237100</name>
</gene>
<dbReference type="PANTHER" id="PTHR32166:SF74">
    <property type="entry name" value="OS05G0256350 PROTEIN"/>
    <property type="match status" value="1"/>
</dbReference>
<sequence>MSNYPGHQVHVDKQVLLRNFTNKRELVRHAITRFATSYLTLERLHKEKANIRKMFTSDEWTLNKLSKEPKRKEATKVVLMPSFWNSVVYTLKVMAPLVKVLRLVDGERKPAMGYIYEAMDKAKETIIKSFNNNEKFFYDNTDLEFDFEVTNGLFECIKKLIPQFDVQQKILTELHLYKIGADHFGSDFAMA</sequence>
<evidence type="ECO:0000313" key="3">
    <source>
        <dbReference type="Proteomes" id="UP000008827"/>
    </source>
</evidence>
<organism evidence="1">
    <name type="scientific">Glycine max</name>
    <name type="common">Soybean</name>
    <name type="synonym">Glycine hispida</name>
    <dbReference type="NCBI Taxonomy" id="3847"/>
    <lineage>
        <taxon>Eukaryota</taxon>
        <taxon>Viridiplantae</taxon>
        <taxon>Streptophyta</taxon>
        <taxon>Embryophyta</taxon>
        <taxon>Tracheophyta</taxon>
        <taxon>Spermatophyta</taxon>
        <taxon>Magnoliopsida</taxon>
        <taxon>eudicotyledons</taxon>
        <taxon>Gunneridae</taxon>
        <taxon>Pentapetalae</taxon>
        <taxon>rosids</taxon>
        <taxon>fabids</taxon>
        <taxon>Fabales</taxon>
        <taxon>Fabaceae</taxon>
        <taxon>Papilionoideae</taxon>
        <taxon>50 kb inversion clade</taxon>
        <taxon>NPAAA clade</taxon>
        <taxon>indigoferoid/millettioid clade</taxon>
        <taxon>Phaseoleae</taxon>
        <taxon>Glycine</taxon>
        <taxon>Glycine subgen. Soja</taxon>
    </lineage>
</organism>
<dbReference type="OMA" id="NAMMPRE"/>
<reference evidence="1 2" key="1">
    <citation type="journal article" date="2010" name="Nature">
        <title>Genome sequence of the palaeopolyploid soybean.</title>
        <authorList>
            <person name="Schmutz J."/>
            <person name="Cannon S.B."/>
            <person name="Schlueter J."/>
            <person name="Ma J."/>
            <person name="Mitros T."/>
            <person name="Nelson W."/>
            <person name="Hyten D.L."/>
            <person name="Song Q."/>
            <person name="Thelen J.J."/>
            <person name="Cheng J."/>
            <person name="Xu D."/>
            <person name="Hellsten U."/>
            <person name="May G.D."/>
            <person name="Yu Y."/>
            <person name="Sakurai T."/>
            <person name="Umezawa T."/>
            <person name="Bhattacharyya M.K."/>
            <person name="Sandhu D."/>
            <person name="Valliyodan B."/>
            <person name="Lindquist E."/>
            <person name="Peto M."/>
            <person name="Grant D."/>
            <person name="Shu S."/>
            <person name="Goodstein D."/>
            <person name="Barry K."/>
            <person name="Futrell-Griggs M."/>
            <person name="Abernathy B."/>
            <person name="Du J."/>
            <person name="Tian Z."/>
            <person name="Zhu L."/>
            <person name="Gill N."/>
            <person name="Joshi T."/>
            <person name="Libault M."/>
            <person name="Sethuraman A."/>
            <person name="Zhang X.-C."/>
            <person name="Shinozaki K."/>
            <person name="Nguyen H.T."/>
            <person name="Wing R.A."/>
            <person name="Cregan P."/>
            <person name="Specht J."/>
            <person name="Grimwood J."/>
            <person name="Rokhsar D."/>
            <person name="Stacey G."/>
            <person name="Shoemaker R.C."/>
            <person name="Jackson S.A."/>
        </authorList>
    </citation>
    <scope>NUCLEOTIDE SEQUENCE [LARGE SCALE GENOMIC DNA]</scope>
    <source>
        <strain evidence="2">cv. Williams 82</strain>
        <tissue evidence="1">Callus</tissue>
    </source>
</reference>
<accession>A0A0R0JL12</accession>
<dbReference type="Gramene" id="KRH55200">
    <property type="protein sequence ID" value="KRH55200"/>
    <property type="gene ID" value="GLYMA_06G237100"/>
</dbReference>
<keyword evidence="3" id="KW-1185">Reference proteome</keyword>
<dbReference type="PANTHER" id="PTHR32166">
    <property type="entry name" value="OSJNBA0013A04.12 PROTEIN"/>
    <property type="match status" value="1"/>
</dbReference>
<reference evidence="2" key="2">
    <citation type="submission" date="2018-02" db="UniProtKB">
        <authorList>
            <consortium name="EnsemblPlants"/>
        </authorList>
    </citation>
    <scope>IDENTIFICATION</scope>
    <source>
        <strain evidence="2">Williams 82</strain>
    </source>
</reference>